<gene>
    <name evidence="1" type="ORF">Tci_901840</name>
</gene>
<protein>
    <submittedName>
        <fullName evidence="1">Reverse transcriptase domain-containing protein</fullName>
    </submittedName>
</protein>
<comment type="caution">
    <text evidence="1">The sequence shown here is derived from an EMBL/GenBank/DDBJ whole genome shotgun (WGS) entry which is preliminary data.</text>
</comment>
<dbReference type="GO" id="GO:0003964">
    <property type="term" value="F:RNA-directed DNA polymerase activity"/>
    <property type="evidence" value="ECO:0007669"/>
    <property type="project" value="UniProtKB-KW"/>
</dbReference>
<keyword evidence="1" id="KW-0808">Transferase</keyword>
<organism evidence="1">
    <name type="scientific">Tanacetum cinerariifolium</name>
    <name type="common">Dalmatian daisy</name>
    <name type="synonym">Chrysanthemum cinerariifolium</name>
    <dbReference type="NCBI Taxonomy" id="118510"/>
    <lineage>
        <taxon>Eukaryota</taxon>
        <taxon>Viridiplantae</taxon>
        <taxon>Streptophyta</taxon>
        <taxon>Embryophyta</taxon>
        <taxon>Tracheophyta</taxon>
        <taxon>Spermatophyta</taxon>
        <taxon>Magnoliopsida</taxon>
        <taxon>eudicotyledons</taxon>
        <taxon>Gunneridae</taxon>
        <taxon>Pentapetalae</taxon>
        <taxon>asterids</taxon>
        <taxon>campanulids</taxon>
        <taxon>Asterales</taxon>
        <taxon>Asteraceae</taxon>
        <taxon>Asteroideae</taxon>
        <taxon>Anthemideae</taxon>
        <taxon>Anthemidinae</taxon>
        <taxon>Tanacetum</taxon>
    </lineage>
</organism>
<sequence>MPSPRTLKQMQPPSRKLAALNCFLSKSAERSLPFLYTLKKCTNKKDFRWTEAADATFLEMNKLVSELPTLTIPNKGETLMMMYLVAANEAVSVMLLTERDGRHMP</sequence>
<evidence type="ECO:0000313" key="1">
    <source>
        <dbReference type="EMBL" id="GFD29871.1"/>
    </source>
</evidence>
<dbReference type="AlphaFoldDB" id="A0A699V7R9"/>
<dbReference type="EMBL" id="BKCJ011398799">
    <property type="protein sequence ID" value="GFD29871.1"/>
    <property type="molecule type" value="Genomic_DNA"/>
</dbReference>
<accession>A0A699V7R9</accession>
<keyword evidence="1" id="KW-0695">RNA-directed DNA polymerase</keyword>
<reference evidence="1" key="1">
    <citation type="journal article" date="2019" name="Sci. Rep.">
        <title>Draft genome of Tanacetum cinerariifolium, the natural source of mosquito coil.</title>
        <authorList>
            <person name="Yamashiro T."/>
            <person name="Shiraishi A."/>
            <person name="Satake H."/>
            <person name="Nakayama K."/>
        </authorList>
    </citation>
    <scope>NUCLEOTIDE SEQUENCE</scope>
</reference>
<dbReference type="SUPFAM" id="SSF56672">
    <property type="entry name" value="DNA/RNA polymerases"/>
    <property type="match status" value="1"/>
</dbReference>
<feature type="non-terminal residue" evidence="1">
    <location>
        <position position="105"/>
    </location>
</feature>
<name>A0A699V7R9_TANCI</name>
<keyword evidence="1" id="KW-0548">Nucleotidyltransferase</keyword>
<dbReference type="InterPro" id="IPR043128">
    <property type="entry name" value="Rev_trsase/Diguanyl_cyclase"/>
</dbReference>
<proteinExistence type="predicted"/>
<dbReference type="InterPro" id="IPR043502">
    <property type="entry name" value="DNA/RNA_pol_sf"/>
</dbReference>
<dbReference type="Gene3D" id="3.30.70.270">
    <property type="match status" value="1"/>
</dbReference>